<feature type="transmembrane region" description="Helical" evidence="2">
    <location>
        <begin position="219"/>
        <end position="236"/>
    </location>
</feature>
<feature type="transmembrane region" description="Helical" evidence="2">
    <location>
        <begin position="257"/>
        <end position="282"/>
    </location>
</feature>
<dbReference type="Proteomes" id="UP001605036">
    <property type="component" value="Unassembled WGS sequence"/>
</dbReference>
<feature type="transmembrane region" description="Helical" evidence="2">
    <location>
        <begin position="351"/>
        <end position="375"/>
    </location>
</feature>
<name>A0ABD1Z956_9MARC</name>
<evidence type="ECO:0000256" key="1">
    <source>
        <dbReference type="SAM" id="MobiDB-lite"/>
    </source>
</evidence>
<evidence type="ECO:0000256" key="2">
    <source>
        <dbReference type="SAM" id="Phobius"/>
    </source>
</evidence>
<comment type="caution">
    <text evidence="3">The sequence shown here is derived from an EMBL/GenBank/DDBJ whole genome shotgun (WGS) entry which is preliminary data.</text>
</comment>
<feature type="region of interest" description="Disordered" evidence="1">
    <location>
        <begin position="80"/>
        <end position="113"/>
    </location>
</feature>
<keyword evidence="2" id="KW-0812">Transmembrane</keyword>
<proteinExistence type="predicted"/>
<dbReference type="Pfam" id="PF25114">
    <property type="entry name" value="AtTam38"/>
    <property type="match status" value="1"/>
</dbReference>
<accession>A0ABD1Z956</accession>
<protein>
    <submittedName>
        <fullName evidence="3">Uncharacterized protein</fullName>
    </submittedName>
</protein>
<reference evidence="3 4" key="1">
    <citation type="submission" date="2024-09" db="EMBL/GenBank/DDBJ databases">
        <title>Chromosome-scale assembly of Riccia fluitans.</title>
        <authorList>
            <person name="Paukszto L."/>
            <person name="Sawicki J."/>
            <person name="Karawczyk K."/>
            <person name="Piernik-Szablinska J."/>
            <person name="Szczecinska M."/>
            <person name="Mazdziarz M."/>
        </authorList>
    </citation>
    <scope>NUCLEOTIDE SEQUENCE [LARGE SCALE GENOMIC DNA]</scope>
    <source>
        <strain evidence="3">Rf_01</strain>
        <tissue evidence="3">Aerial parts of the thallus</tissue>
    </source>
</reference>
<feature type="transmembrane region" description="Helical" evidence="2">
    <location>
        <begin position="162"/>
        <end position="182"/>
    </location>
</feature>
<gene>
    <name evidence="3" type="ORF">R1flu_011924</name>
</gene>
<evidence type="ECO:0000313" key="4">
    <source>
        <dbReference type="Proteomes" id="UP001605036"/>
    </source>
</evidence>
<evidence type="ECO:0000313" key="3">
    <source>
        <dbReference type="EMBL" id="KAL2644337.1"/>
    </source>
</evidence>
<dbReference type="InterPro" id="IPR056894">
    <property type="entry name" value="AtTam38"/>
</dbReference>
<keyword evidence="2" id="KW-0472">Membrane</keyword>
<dbReference type="AlphaFoldDB" id="A0ABD1Z956"/>
<sequence>MAIQAALALGAARELCLSSLTSSPQVKIRSAREIQIHAHFLVKRRIVIQNSGASQGSHSKIYAAGDRRTFDGRLSGSGRTVLRAQKSSSSESEFVPEEEQKSSPVDPETGIDADGYVTTSLPKEFTELMKEEPEPPDYGLLGLGFAVAFIARDIIWREILNWISLAFFLCVVAVESVQALAYKALEFGGQPLESVVNVFWIILQTFIHFFRLAGETVSIRPVAFAILLSTVVLLVGESVSKTYEHAPDFPSRNMLDFAGLLGLAGVVGFISAEFMLLALTGVSGYLIGWKNYNPVAGLAPAVATLVAIAGPAIRWPLFAAFVGYSVFRYWRKGYLSQGAILNTKIGQYPRVLVGLIYLLGISMVSKFVFAFEVFFPTSPPPLEE</sequence>
<feature type="transmembrane region" description="Helical" evidence="2">
    <location>
        <begin position="302"/>
        <end position="330"/>
    </location>
</feature>
<organism evidence="3 4">
    <name type="scientific">Riccia fluitans</name>
    <dbReference type="NCBI Taxonomy" id="41844"/>
    <lineage>
        <taxon>Eukaryota</taxon>
        <taxon>Viridiplantae</taxon>
        <taxon>Streptophyta</taxon>
        <taxon>Embryophyta</taxon>
        <taxon>Marchantiophyta</taxon>
        <taxon>Marchantiopsida</taxon>
        <taxon>Marchantiidae</taxon>
        <taxon>Marchantiales</taxon>
        <taxon>Ricciaceae</taxon>
        <taxon>Riccia</taxon>
    </lineage>
</organism>
<dbReference type="EMBL" id="JBHFFA010000002">
    <property type="protein sequence ID" value="KAL2644337.1"/>
    <property type="molecule type" value="Genomic_DNA"/>
</dbReference>
<keyword evidence="2" id="KW-1133">Transmembrane helix</keyword>
<keyword evidence="4" id="KW-1185">Reference proteome</keyword>